<reference evidence="1 2" key="1">
    <citation type="journal article" date="2019" name="BMC Genomics">
        <title>New insights from Opisthorchis felineus genome: update on genomics of the epidemiologically important liver flukes.</title>
        <authorList>
            <person name="Ershov N.I."/>
            <person name="Mordvinov V.A."/>
            <person name="Prokhortchouk E.B."/>
            <person name="Pakharukova M.Y."/>
            <person name="Gunbin K.V."/>
            <person name="Ustyantsev K."/>
            <person name="Genaev M.A."/>
            <person name="Blinov A.G."/>
            <person name="Mazur A."/>
            <person name="Boulygina E."/>
            <person name="Tsygankova S."/>
            <person name="Khrameeva E."/>
            <person name="Chekanov N."/>
            <person name="Fan G."/>
            <person name="Xiao A."/>
            <person name="Zhang H."/>
            <person name="Xu X."/>
            <person name="Yang H."/>
            <person name="Solovyev V."/>
            <person name="Lee S.M."/>
            <person name="Liu X."/>
            <person name="Afonnikov D.A."/>
            <person name="Skryabin K.G."/>
        </authorList>
    </citation>
    <scope>NUCLEOTIDE SEQUENCE [LARGE SCALE GENOMIC DNA]</scope>
    <source>
        <strain evidence="1">AK-0245</strain>
        <tissue evidence="1">Whole organism</tissue>
    </source>
</reference>
<dbReference type="Proteomes" id="UP000308267">
    <property type="component" value="Unassembled WGS sequence"/>
</dbReference>
<accession>A0A4S2LH08</accession>
<name>A0A4S2LH08_OPIFE</name>
<protein>
    <submittedName>
        <fullName evidence="1">Uncharacterized protein</fullName>
    </submittedName>
</protein>
<comment type="caution">
    <text evidence="1">The sequence shown here is derived from an EMBL/GenBank/DDBJ whole genome shotgun (WGS) entry which is preliminary data.</text>
</comment>
<gene>
    <name evidence="1" type="ORF">CRM22_007299</name>
</gene>
<keyword evidence="2" id="KW-1185">Reference proteome</keyword>
<dbReference type="EMBL" id="SJOL01007411">
    <property type="protein sequence ID" value="TGZ62720.1"/>
    <property type="molecule type" value="Genomic_DNA"/>
</dbReference>
<evidence type="ECO:0000313" key="1">
    <source>
        <dbReference type="EMBL" id="TGZ62720.1"/>
    </source>
</evidence>
<organism evidence="1 2">
    <name type="scientific">Opisthorchis felineus</name>
    <dbReference type="NCBI Taxonomy" id="147828"/>
    <lineage>
        <taxon>Eukaryota</taxon>
        <taxon>Metazoa</taxon>
        <taxon>Spiralia</taxon>
        <taxon>Lophotrochozoa</taxon>
        <taxon>Platyhelminthes</taxon>
        <taxon>Trematoda</taxon>
        <taxon>Digenea</taxon>
        <taxon>Opisthorchiida</taxon>
        <taxon>Opisthorchiata</taxon>
        <taxon>Opisthorchiidae</taxon>
        <taxon>Opisthorchis</taxon>
    </lineage>
</organism>
<sequence length="99" mass="11205">MWPTPDIYDIWPSILGSINPATITITPRQPHLLPNPFSSTRTALQPFTRRFKGFPMAVVYNSAKNYCASDDNFLSVLWNAAFLCRIYIIVMRTLAPASL</sequence>
<proteinExistence type="predicted"/>
<dbReference type="AlphaFoldDB" id="A0A4S2LH08"/>
<evidence type="ECO:0000313" key="2">
    <source>
        <dbReference type="Proteomes" id="UP000308267"/>
    </source>
</evidence>